<dbReference type="InterPro" id="IPR051199">
    <property type="entry name" value="LPS_LOS_Heptosyltrfase"/>
</dbReference>
<dbReference type="CDD" id="cd03789">
    <property type="entry name" value="GT9_LPS_heptosyltransferase"/>
    <property type="match status" value="1"/>
</dbReference>
<dbReference type="RefSeq" id="WP_192905435.1">
    <property type="nucleotide sequence ID" value="NZ_JADBFD010000009.1"/>
</dbReference>
<keyword evidence="1" id="KW-0328">Glycosyltransferase</keyword>
<keyword evidence="2" id="KW-0808">Transferase</keyword>
<evidence type="ECO:0000256" key="2">
    <source>
        <dbReference type="ARBA" id="ARBA00022679"/>
    </source>
</evidence>
<dbReference type="PANTHER" id="PTHR30160">
    <property type="entry name" value="TETRAACYLDISACCHARIDE 4'-KINASE-RELATED"/>
    <property type="match status" value="1"/>
</dbReference>
<dbReference type="PANTHER" id="PTHR30160:SF1">
    <property type="entry name" value="LIPOPOLYSACCHARIDE 1,2-N-ACETYLGLUCOSAMINETRANSFERASE-RELATED"/>
    <property type="match status" value="1"/>
</dbReference>
<comment type="caution">
    <text evidence="3">The sequence shown here is derived from an EMBL/GenBank/DDBJ whole genome shotgun (WGS) entry which is preliminary data.</text>
</comment>
<dbReference type="EMBL" id="JADBFD010000009">
    <property type="protein sequence ID" value="MBE2887945.1"/>
    <property type="molecule type" value="Genomic_DNA"/>
</dbReference>
<name>A0ABR9NUJ9_9BACT</name>
<proteinExistence type="predicted"/>
<organism evidence="3 4">
    <name type="scientific">Geobacter anodireducens</name>
    <dbReference type="NCBI Taxonomy" id="1340425"/>
    <lineage>
        <taxon>Bacteria</taxon>
        <taxon>Pseudomonadati</taxon>
        <taxon>Thermodesulfobacteriota</taxon>
        <taxon>Desulfuromonadia</taxon>
        <taxon>Geobacterales</taxon>
        <taxon>Geobacteraceae</taxon>
        <taxon>Geobacter</taxon>
    </lineage>
</organism>
<dbReference type="InterPro" id="IPR002201">
    <property type="entry name" value="Glyco_trans_9"/>
</dbReference>
<sequence>MTASPASILIINIRLIGDVILTTPLVGILKNAFPDAAIDFLVNRGTGEFLEKDPRVRRVIYSEKGSVAAGGGREGGYLGDIFRRYDLAITMNASDRGSVAALLAGTKTRVGFFVGERWYTRLWKRLLFDHLIPMPYSTHVALLNKLVANALGVEVGQLRVTIYWDGEDEARVDQFLAHAGVTGPFFVIHPFARWRYKYWQMERIAALSDRVAERYGLCPVWTSSPSKEEVALLELWAGQCRYRPALVKGEFSLNQMSCLLSRSSLYLGLDTAITHLAAAAGVPLVALYGPTIGERWSPWNNDGPLAQQCPLPRGVQRNGHIVLLQKEYPCIPCGKAGCDDAGGESPCMLGIEVDEVMDAVACLEENFAPRMTT</sequence>
<evidence type="ECO:0000256" key="1">
    <source>
        <dbReference type="ARBA" id="ARBA00022676"/>
    </source>
</evidence>
<dbReference type="Proteomes" id="UP000618926">
    <property type="component" value="Unassembled WGS sequence"/>
</dbReference>
<keyword evidence="4" id="KW-1185">Reference proteome</keyword>
<dbReference type="Pfam" id="PF01075">
    <property type="entry name" value="Glyco_transf_9"/>
    <property type="match status" value="1"/>
</dbReference>
<reference evidence="3 4" key="1">
    <citation type="submission" date="2020-10" db="EMBL/GenBank/DDBJ databases">
        <title>Investigation of anaerobic biodegradation of phenanthrene by a sulfate-dependent Geobacter anodireducens strain PheS2.</title>
        <authorList>
            <person name="Zhang Z."/>
        </authorList>
    </citation>
    <scope>NUCLEOTIDE SEQUENCE [LARGE SCALE GENOMIC DNA]</scope>
    <source>
        <strain evidence="3 4">PheS2</strain>
    </source>
</reference>
<gene>
    <name evidence="3" type="ORF">IIE05_08180</name>
</gene>
<dbReference type="Gene3D" id="3.40.50.2000">
    <property type="entry name" value="Glycogen Phosphorylase B"/>
    <property type="match status" value="2"/>
</dbReference>
<evidence type="ECO:0000313" key="3">
    <source>
        <dbReference type="EMBL" id="MBE2887945.1"/>
    </source>
</evidence>
<evidence type="ECO:0000313" key="4">
    <source>
        <dbReference type="Proteomes" id="UP000618926"/>
    </source>
</evidence>
<dbReference type="SUPFAM" id="SSF53756">
    <property type="entry name" value="UDP-Glycosyltransferase/glycogen phosphorylase"/>
    <property type="match status" value="1"/>
</dbReference>
<accession>A0ABR9NUJ9</accession>
<protein>
    <submittedName>
        <fullName evidence="3">Glycosyltransferase family 9 protein</fullName>
    </submittedName>
</protein>